<name>A0A7X1NJR5_9BURK</name>
<proteinExistence type="predicted"/>
<keyword evidence="2" id="KW-1185">Reference proteome</keyword>
<sequence length="442" mass="49026">MAGSRMAFARNGSDKVVAACDLPAIGPAIFHCAGCGDEVTLCRPPGSQAFFRHERGAECELGALRALHAAALQLLVESRFVDAPPLTQNGHEQGKRRMIEEWGSEVSVLSRIDGVPVDLYAETLAGPLIIQIAIKPLYYATTRPGVKALGYAALEISIPKPYAIVSVGELREVVLRGLTNKIWLWHPAISNRTIHVQPERRPVEMALFGEVEKAPMKLSIPVPVTPWVDAGWLATDAAYRQMSVTDKIRSLERQLGLACDRWPDAVDIDVVGKASFGRDPRIWQADVFGKFVRPGTQRGTSGRDFSMLTVLRWLDMRYTVAPTFEDAEKVAVRQYLRELTARGYLMELPDQHFRVLPAPHPEGLSRLRWNPQGCLTVSALRVCSERVRLDIPANQVQRLLEYFEDGHPALPVVAFVQDLMVRLHAPARTIVALLREAGLILG</sequence>
<evidence type="ECO:0000313" key="2">
    <source>
        <dbReference type="Proteomes" id="UP000484381"/>
    </source>
</evidence>
<gene>
    <name evidence="1" type="ORF">GCT13_42455</name>
</gene>
<reference evidence="1 2" key="1">
    <citation type="submission" date="2019-10" db="EMBL/GenBank/DDBJ databases">
        <title>Paraburkholderia sp. isolated from nodules of Mimosa pudica from Brazilian Atlantic Forest soils.</title>
        <authorList>
            <person name="Paulitsch F."/>
            <person name="Hungria M."/>
            <person name="Dall'Agnol R."/>
        </authorList>
    </citation>
    <scope>NUCLEOTIDE SEQUENCE [LARGE SCALE GENOMIC DNA]</scope>
    <source>
        <strain evidence="1 2">CNPSo 3157</strain>
    </source>
</reference>
<dbReference type="Proteomes" id="UP000484381">
    <property type="component" value="Unassembled WGS sequence"/>
</dbReference>
<dbReference type="EMBL" id="WHNP01000098">
    <property type="protein sequence ID" value="MPW23252.1"/>
    <property type="molecule type" value="Genomic_DNA"/>
</dbReference>
<evidence type="ECO:0000313" key="1">
    <source>
        <dbReference type="EMBL" id="MPW23252.1"/>
    </source>
</evidence>
<comment type="caution">
    <text evidence="1">The sequence shown here is derived from an EMBL/GenBank/DDBJ whole genome shotgun (WGS) entry which is preliminary data.</text>
</comment>
<dbReference type="RefSeq" id="WP_152767783.1">
    <property type="nucleotide sequence ID" value="NZ_WHNP01000098.1"/>
</dbReference>
<evidence type="ECO:0008006" key="3">
    <source>
        <dbReference type="Google" id="ProtNLM"/>
    </source>
</evidence>
<protein>
    <recommendedName>
        <fullName evidence="3">Competence protein CoiA-like family protein</fullName>
    </recommendedName>
</protein>
<accession>A0A7X1NJR5</accession>
<organism evidence="1 2">
    <name type="scientific">Paraburkholderia franconis</name>
    <dbReference type="NCBI Taxonomy" id="2654983"/>
    <lineage>
        <taxon>Bacteria</taxon>
        <taxon>Pseudomonadati</taxon>
        <taxon>Pseudomonadota</taxon>
        <taxon>Betaproteobacteria</taxon>
        <taxon>Burkholderiales</taxon>
        <taxon>Burkholderiaceae</taxon>
        <taxon>Paraburkholderia</taxon>
    </lineage>
</organism>
<dbReference type="AlphaFoldDB" id="A0A7X1NJR5"/>